<proteinExistence type="predicted"/>
<accession>A0ABR0M5U2</accession>
<evidence type="ECO:0000313" key="1">
    <source>
        <dbReference type="EMBL" id="KAK5283569.1"/>
    </source>
</evidence>
<keyword evidence="2" id="KW-1185">Reference proteome</keyword>
<comment type="caution">
    <text evidence="1">The sequence shown here is derived from an EMBL/GenBank/DDBJ whole genome shotgun (WGS) entry which is preliminary data.</text>
</comment>
<dbReference type="EMBL" id="JAVRRA010000868">
    <property type="protein sequence ID" value="KAK5283569.1"/>
    <property type="molecule type" value="Genomic_DNA"/>
</dbReference>
<organism evidence="1 2">
    <name type="scientific">Cryomyces antarcticus</name>
    <dbReference type="NCBI Taxonomy" id="329879"/>
    <lineage>
        <taxon>Eukaryota</taxon>
        <taxon>Fungi</taxon>
        <taxon>Dikarya</taxon>
        <taxon>Ascomycota</taxon>
        <taxon>Pezizomycotina</taxon>
        <taxon>Dothideomycetes</taxon>
        <taxon>Dothideomycetes incertae sedis</taxon>
        <taxon>Cryomyces</taxon>
    </lineage>
</organism>
<gene>
    <name evidence="1" type="ORF">LTR16_005422</name>
</gene>
<protein>
    <submittedName>
        <fullName evidence="1">Uncharacterized protein</fullName>
    </submittedName>
</protein>
<name>A0ABR0M5U2_9PEZI</name>
<evidence type="ECO:0000313" key="2">
    <source>
        <dbReference type="Proteomes" id="UP001357485"/>
    </source>
</evidence>
<sequence length="145" mass="16756">EAPFLRLPTEIRNRICNLAFGAPRVIANRSNYVQPSITQVRKQIRDECLPIYYGRHELQGRIWILLYWLRRTNCMMLRYLKFLTYGTPALMPDILALLISDILTSLEGVVELPYSLAVERPDPHMGRQEVRIVMGNGVPSLFVGR</sequence>
<reference evidence="1 2" key="1">
    <citation type="submission" date="2023-08" db="EMBL/GenBank/DDBJ databases">
        <title>Black Yeasts Isolated from many extreme environments.</title>
        <authorList>
            <person name="Coleine C."/>
            <person name="Stajich J.E."/>
            <person name="Selbmann L."/>
        </authorList>
    </citation>
    <scope>NUCLEOTIDE SEQUENCE [LARGE SCALE GENOMIC DNA]</scope>
    <source>
        <strain evidence="1 2">CCFEE 536</strain>
    </source>
</reference>
<feature type="non-terminal residue" evidence="1">
    <location>
        <position position="1"/>
    </location>
</feature>
<dbReference type="Proteomes" id="UP001357485">
    <property type="component" value="Unassembled WGS sequence"/>
</dbReference>